<keyword evidence="12" id="KW-1185">Reference proteome</keyword>
<keyword evidence="5 8" id="KW-0812">Transmembrane</keyword>
<feature type="domain" description="DUF883" evidence="10">
    <location>
        <begin position="72"/>
        <end position="101"/>
    </location>
</feature>
<dbReference type="InterPro" id="IPR043604">
    <property type="entry name" value="DUF883_N"/>
</dbReference>
<keyword evidence="7 8" id="KW-0472">Membrane</keyword>
<evidence type="ECO:0000256" key="7">
    <source>
        <dbReference type="ARBA" id="ARBA00023136"/>
    </source>
</evidence>
<keyword evidence="3" id="KW-1003">Cell membrane</keyword>
<evidence type="ECO:0000256" key="6">
    <source>
        <dbReference type="ARBA" id="ARBA00022989"/>
    </source>
</evidence>
<comment type="subcellular location">
    <subcellularLocation>
        <location evidence="1">Cell inner membrane</location>
        <topology evidence="1">Single-pass membrane protein</topology>
    </subcellularLocation>
</comment>
<reference evidence="11 12" key="1">
    <citation type="journal article" date="2021" name="Genome Biol. Evol.">
        <title>The evolution of interdependence in a four-way mealybug symbiosis.</title>
        <authorList>
            <person name="Garber A.I."/>
            <person name="Kupper M."/>
            <person name="Laetsch D.R."/>
            <person name="Weldon S.R."/>
            <person name="Ladinsky M.S."/>
            <person name="Bjorkman P.J."/>
            <person name="McCutcheon J.P."/>
        </authorList>
    </citation>
    <scope>NUCLEOTIDE SEQUENCE [LARGE SCALE GENOMIC DNA]</scope>
    <source>
        <strain evidence="11">SOD</strain>
    </source>
</reference>
<accession>A0ABS5YDX2</accession>
<evidence type="ECO:0000256" key="2">
    <source>
        <dbReference type="ARBA" id="ARBA00010423"/>
    </source>
</evidence>
<proteinExistence type="inferred from homology"/>
<dbReference type="Pfam" id="PF05957">
    <property type="entry name" value="DUF883"/>
    <property type="match status" value="1"/>
</dbReference>
<dbReference type="PANTHER" id="PTHR35893:SF3">
    <property type="entry name" value="INNER MEMBRANE PROTEIN"/>
    <property type="match status" value="1"/>
</dbReference>
<evidence type="ECO:0000256" key="3">
    <source>
        <dbReference type="ARBA" id="ARBA00022475"/>
    </source>
</evidence>
<dbReference type="RefSeq" id="WP_215669861.1">
    <property type="nucleotide sequence ID" value="NZ_JAFJYC010000001.1"/>
</dbReference>
<keyword evidence="4" id="KW-0997">Cell inner membrane</keyword>
<comment type="similarity">
    <text evidence="2">Belongs to the ElaB/YgaM/YqjD family.</text>
</comment>
<comment type="caution">
    <text evidence="11">The sequence shown here is derived from an EMBL/GenBank/DDBJ whole genome shotgun (WGS) entry which is preliminary data.</text>
</comment>
<feature type="domain" description="DUF883" evidence="9">
    <location>
        <begin position="8"/>
        <end position="57"/>
    </location>
</feature>
<organism evidence="11 12">
    <name type="scientific">Candidatus Sodalis endolongispinus</name>
    <dbReference type="NCBI Taxonomy" id="2812662"/>
    <lineage>
        <taxon>Bacteria</taxon>
        <taxon>Pseudomonadati</taxon>
        <taxon>Pseudomonadota</taxon>
        <taxon>Gammaproteobacteria</taxon>
        <taxon>Enterobacterales</taxon>
        <taxon>Bruguierivoracaceae</taxon>
        <taxon>Sodalis</taxon>
    </lineage>
</organism>
<evidence type="ECO:0000259" key="10">
    <source>
        <dbReference type="Pfam" id="PF19029"/>
    </source>
</evidence>
<dbReference type="InterPro" id="IPR010279">
    <property type="entry name" value="YqjD/ElaB"/>
</dbReference>
<gene>
    <name evidence="11" type="ORF">JZM24_12565</name>
</gene>
<evidence type="ECO:0000313" key="11">
    <source>
        <dbReference type="EMBL" id="MBT9432750.1"/>
    </source>
</evidence>
<protein>
    <submittedName>
        <fullName evidence="11">DUF883 domain-containing protein</fullName>
    </submittedName>
</protein>
<dbReference type="PANTHER" id="PTHR35893">
    <property type="entry name" value="INNER MEMBRANE PROTEIN-RELATED"/>
    <property type="match status" value="1"/>
</dbReference>
<evidence type="ECO:0000256" key="5">
    <source>
        <dbReference type="ARBA" id="ARBA00022692"/>
    </source>
</evidence>
<sequence>MVKDATSEHLRAELKSLSDTLEEVLRGSAQKPKAEFEKLRTKAESALKDTRSRLGDSGERLAEQTRVVATKADDYVHENPWAGIGVGAVVGFILGALITRR</sequence>
<dbReference type="InterPro" id="IPR043605">
    <property type="entry name" value="DUF883_C"/>
</dbReference>
<name>A0ABS5YDX2_9GAMM</name>
<dbReference type="EMBL" id="JAFJYC010000001">
    <property type="protein sequence ID" value="MBT9432750.1"/>
    <property type="molecule type" value="Genomic_DNA"/>
</dbReference>
<evidence type="ECO:0000256" key="1">
    <source>
        <dbReference type="ARBA" id="ARBA00004377"/>
    </source>
</evidence>
<evidence type="ECO:0000256" key="4">
    <source>
        <dbReference type="ARBA" id="ARBA00022519"/>
    </source>
</evidence>
<evidence type="ECO:0000256" key="8">
    <source>
        <dbReference type="SAM" id="Phobius"/>
    </source>
</evidence>
<dbReference type="Proteomes" id="UP000811282">
    <property type="component" value="Unassembled WGS sequence"/>
</dbReference>
<evidence type="ECO:0000259" key="9">
    <source>
        <dbReference type="Pfam" id="PF05957"/>
    </source>
</evidence>
<keyword evidence="6 8" id="KW-1133">Transmembrane helix</keyword>
<feature type="transmembrane region" description="Helical" evidence="8">
    <location>
        <begin position="81"/>
        <end position="99"/>
    </location>
</feature>
<evidence type="ECO:0000313" key="12">
    <source>
        <dbReference type="Proteomes" id="UP000811282"/>
    </source>
</evidence>
<dbReference type="Pfam" id="PF19029">
    <property type="entry name" value="DUF883_C"/>
    <property type="match status" value="1"/>
</dbReference>